<sequence>MECKVFSETPISALRGPSKTLISRLLNATKVIPSPSGLPRDWRGLADIAEYNHSLLGGCLDPTASVLAFWQKSQPTIAQLIDALKEIDRWDVIDDLLQLLESDAESYAESLQVSTQPCIEDQNGEIVLTVDDPQCIENCGKPQYYDAFLLYDDSDEVFAMTILEKLEDDYKMKLCTKERDLVGGVSFEHEAIMQLIRYRCKRLIVVVSPSFLNSPANQFLLTFAQALGIEQRQRKIIPCTYSNCQLPLQLRYHFILNFGRSAKHWDLWRQLSQSIRATKVSMIPHQEVSRPIIHVEEPKAITNGTHSEEAKAITNGTYSEESIKAITNETYSQEPTKAITNGTYSEEPKAITNGMYSQEPTKAITNGTYSEEPKAITNGTHSMEITINETKTNEKVPKMSSSSSTHRVSKLFSSSLKIGKSLFKKEKKLAKVLAE</sequence>
<dbReference type="GO" id="GO:0050830">
    <property type="term" value="P:defense response to Gram-positive bacterium"/>
    <property type="evidence" value="ECO:0007669"/>
    <property type="project" value="TreeGrafter"/>
</dbReference>
<dbReference type="GO" id="GO:0035325">
    <property type="term" value="F:Toll-like receptor binding"/>
    <property type="evidence" value="ECO:0007669"/>
    <property type="project" value="TreeGrafter"/>
</dbReference>
<dbReference type="OrthoDB" id="10037120at2759"/>
<dbReference type="PANTHER" id="PTHR15079">
    <property type="entry name" value="MYD88"/>
    <property type="match status" value="1"/>
</dbReference>
<name>A0A9P0MVD0_NEZVI</name>
<dbReference type="InterPro" id="IPR017281">
    <property type="entry name" value="Myelin_different_resp_MyD88"/>
</dbReference>
<dbReference type="Pfam" id="PF01582">
    <property type="entry name" value="TIR"/>
    <property type="match status" value="1"/>
</dbReference>
<proteinExistence type="predicted"/>
<gene>
    <name evidence="2" type="ORF">NEZAVI_LOCUS13225</name>
</gene>
<dbReference type="GO" id="GO:0008063">
    <property type="term" value="P:Toll signaling pathway"/>
    <property type="evidence" value="ECO:0007669"/>
    <property type="project" value="TreeGrafter"/>
</dbReference>
<dbReference type="GO" id="GO:0070976">
    <property type="term" value="F:TIR domain binding"/>
    <property type="evidence" value="ECO:0007669"/>
    <property type="project" value="InterPro"/>
</dbReference>
<dbReference type="InterPro" id="IPR035897">
    <property type="entry name" value="Toll_tir_struct_dom_sf"/>
</dbReference>
<dbReference type="EMBL" id="OV725082">
    <property type="protein sequence ID" value="CAH1404906.1"/>
    <property type="molecule type" value="Genomic_DNA"/>
</dbReference>
<keyword evidence="3" id="KW-1185">Reference proteome</keyword>
<dbReference type="Gene3D" id="3.40.50.10140">
    <property type="entry name" value="Toll/interleukin-1 receptor homology (TIR) domain"/>
    <property type="match status" value="1"/>
</dbReference>
<dbReference type="GO" id="GO:0045087">
    <property type="term" value="P:innate immune response"/>
    <property type="evidence" value="ECO:0007669"/>
    <property type="project" value="TreeGrafter"/>
</dbReference>
<dbReference type="PANTHER" id="PTHR15079:SF3">
    <property type="entry name" value="MYELOID DIFFERENTIATION PRIMARY RESPONSE PROTEIN MYD88"/>
    <property type="match status" value="1"/>
</dbReference>
<organism evidence="2 3">
    <name type="scientific">Nezara viridula</name>
    <name type="common">Southern green stink bug</name>
    <name type="synonym">Cimex viridulus</name>
    <dbReference type="NCBI Taxonomy" id="85310"/>
    <lineage>
        <taxon>Eukaryota</taxon>
        <taxon>Metazoa</taxon>
        <taxon>Ecdysozoa</taxon>
        <taxon>Arthropoda</taxon>
        <taxon>Hexapoda</taxon>
        <taxon>Insecta</taxon>
        <taxon>Pterygota</taxon>
        <taxon>Neoptera</taxon>
        <taxon>Paraneoptera</taxon>
        <taxon>Hemiptera</taxon>
        <taxon>Heteroptera</taxon>
        <taxon>Panheteroptera</taxon>
        <taxon>Pentatomomorpha</taxon>
        <taxon>Pentatomoidea</taxon>
        <taxon>Pentatomidae</taxon>
        <taxon>Pentatominae</taxon>
        <taxon>Nezara</taxon>
    </lineage>
</organism>
<dbReference type="SUPFAM" id="SSF52200">
    <property type="entry name" value="Toll/Interleukin receptor TIR domain"/>
    <property type="match status" value="1"/>
</dbReference>
<dbReference type="Proteomes" id="UP001152798">
    <property type="component" value="Chromosome 6"/>
</dbReference>
<accession>A0A9P0MVD0</accession>
<dbReference type="GO" id="GO:0002755">
    <property type="term" value="P:MyD88-dependent toll-like receptor signaling pathway"/>
    <property type="evidence" value="ECO:0007669"/>
    <property type="project" value="InterPro"/>
</dbReference>
<protein>
    <recommendedName>
        <fullName evidence="1">TIR domain-containing protein</fullName>
    </recommendedName>
</protein>
<dbReference type="InterPro" id="IPR011029">
    <property type="entry name" value="DEATH-like_dom_sf"/>
</dbReference>
<dbReference type="GO" id="GO:0034142">
    <property type="term" value="P:toll-like receptor 4 signaling pathway"/>
    <property type="evidence" value="ECO:0007669"/>
    <property type="project" value="TreeGrafter"/>
</dbReference>
<dbReference type="PROSITE" id="PS50104">
    <property type="entry name" value="TIR"/>
    <property type="match status" value="1"/>
</dbReference>
<dbReference type="Gene3D" id="1.10.533.10">
    <property type="entry name" value="Death Domain, Fas"/>
    <property type="match status" value="1"/>
</dbReference>
<dbReference type="SUPFAM" id="SSF47986">
    <property type="entry name" value="DEATH domain"/>
    <property type="match status" value="1"/>
</dbReference>
<dbReference type="InterPro" id="IPR000157">
    <property type="entry name" value="TIR_dom"/>
</dbReference>
<feature type="domain" description="TIR" evidence="1">
    <location>
        <begin position="143"/>
        <end position="282"/>
    </location>
</feature>
<dbReference type="GO" id="GO:0005886">
    <property type="term" value="C:plasma membrane"/>
    <property type="evidence" value="ECO:0007669"/>
    <property type="project" value="TreeGrafter"/>
</dbReference>
<evidence type="ECO:0000313" key="2">
    <source>
        <dbReference type="EMBL" id="CAH1404906.1"/>
    </source>
</evidence>
<dbReference type="GO" id="GO:0043123">
    <property type="term" value="P:positive regulation of canonical NF-kappaB signal transduction"/>
    <property type="evidence" value="ECO:0007669"/>
    <property type="project" value="InterPro"/>
</dbReference>
<evidence type="ECO:0000259" key="1">
    <source>
        <dbReference type="PROSITE" id="PS50104"/>
    </source>
</evidence>
<dbReference type="SMART" id="SM00255">
    <property type="entry name" value="TIR"/>
    <property type="match status" value="1"/>
</dbReference>
<evidence type="ECO:0000313" key="3">
    <source>
        <dbReference type="Proteomes" id="UP001152798"/>
    </source>
</evidence>
<dbReference type="AlphaFoldDB" id="A0A9P0MVD0"/>
<reference evidence="2" key="1">
    <citation type="submission" date="2022-01" db="EMBL/GenBank/DDBJ databases">
        <authorList>
            <person name="King R."/>
        </authorList>
    </citation>
    <scope>NUCLEOTIDE SEQUENCE</scope>
</reference>